<dbReference type="InterPro" id="IPR009061">
    <property type="entry name" value="DNA-bd_dom_put_sf"/>
</dbReference>
<evidence type="ECO:0000313" key="5">
    <source>
        <dbReference type="EMBL" id="HEN15159.1"/>
    </source>
</evidence>
<dbReference type="PROSITE" id="PS50937">
    <property type="entry name" value="HTH_MERR_2"/>
    <property type="match status" value="1"/>
</dbReference>
<name>A0A7C2JZL3_9PLAN</name>
<accession>A0A7C2JZL3</accession>
<dbReference type="InterPro" id="IPR000551">
    <property type="entry name" value="MerR-type_HTH_dom"/>
</dbReference>
<dbReference type="PANTHER" id="PTHR30204">
    <property type="entry name" value="REDOX-CYCLING DRUG-SENSING TRANSCRIPTIONAL ACTIVATOR SOXR"/>
    <property type="match status" value="1"/>
</dbReference>
<keyword evidence="2" id="KW-0238">DNA-binding</keyword>
<evidence type="ECO:0000256" key="3">
    <source>
        <dbReference type="ARBA" id="ARBA00023163"/>
    </source>
</evidence>
<dbReference type="CDD" id="cd04770">
    <property type="entry name" value="HTH_HMRTR"/>
    <property type="match status" value="1"/>
</dbReference>
<evidence type="ECO:0000256" key="2">
    <source>
        <dbReference type="ARBA" id="ARBA00023125"/>
    </source>
</evidence>
<dbReference type="EMBL" id="DSOK01000195">
    <property type="protein sequence ID" value="HEN15159.1"/>
    <property type="molecule type" value="Genomic_DNA"/>
</dbReference>
<feature type="domain" description="HTH merR-type" evidence="4">
    <location>
        <begin position="1"/>
        <end position="72"/>
    </location>
</feature>
<dbReference type="GO" id="GO:0003677">
    <property type="term" value="F:DNA binding"/>
    <property type="evidence" value="ECO:0007669"/>
    <property type="project" value="UniProtKB-KW"/>
</dbReference>
<sequence length="140" mass="15526">MKPLTIGQVAHRSGVGIETVRFYEREGLLPTPARTASGYRQFDEEVIARLQFIQRAKELGFTLNEIKELLSLRVDPGTSCEDVKSRTKAKIADIEDRIKTLQRMKTALVRLAQECGKSGGGSLCPILDALDGCPPRQRKA</sequence>
<evidence type="ECO:0000256" key="1">
    <source>
        <dbReference type="ARBA" id="ARBA00023015"/>
    </source>
</evidence>
<organism evidence="5">
    <name type="scientific">Schlesneria paludicola</name>
    <dbReference type="NCBI Taxonomy" id="360056"/>
    <lineage>
        <taxon>Bacteria</taxon>
        <taxon>Pseudomonadati</taxon>
        <taxon>Planctomycetota</taxon>
        <taxon>Planctomycetia</taxon>
        <taxon>Planctomycetales</taxon>
        <taxon>Planctomycetaceae</taxon>
        <taxon>Schlesneria</taxon>
    </lineage>
</organism>
<dbReference type="PRINTS" id="PR00040">
    <property type="entry name" value="HTHMERR"/>
</dbReference>
<dbReference type="InterPro" id="IPR047057">
    <property type="entry name" value="MerR_fam"/>
</dbReference>
<dbReference type="Pfam" id="PF09278">
    <property type="entry name" value="MerR-DNA-bind"/>
    <property type="match status" value="1"/>
</dbReference>
<evidence type="ECO:0000259" key="4">
    <source>
        <dbReference type="PROSITE" id="PS50937"/>
    </source>
</evidence>
<dbReference type="GO" id="GO:0003700">
    <property type="term" value="F:DNA-binding transcription factor activity"/>
    <property type="evidence" value="ECO:0007669"/>
    <property type="project" value="InterPro"/>
</dbReference>
<keyword evidence="1" id="KW-0805">Transcription regulation</keyword>
<proteinExistence type="predicted"/>
<comment type="caution">
    <text evidence="5">The sequence shown here is derived from an EMBL/GenBank/DDBJ whole genome shotgun (WGS) entry which is preliminary data.</text>
</comment>
<dbReference type="SUPFAM" id="SSF46955">
    <property type="entry name" value="Putative DNA-binding domain"/>
    <property type="match status" value="1"/>
</dbReference>
<protein>
    <submittedName>
        <fullName evidence="5">Heavy metal-responsive transcriptional regulator</fullName>
    </submittedName>
</protein>
<keyword evidence="3" id="KW-0804">Transcription</keyword>
<gene>
    <name evidence="5" type="ORF">ENQ76_06790</name>
</gene>
<dbReference type="SMART" id="SM00422">
    <property type="entry name" value="HTH_MERR"/>
    <property type="match status" value="1"/>
</dbReference>
<dbReference type="Pfam" id="PF00376">
    <property type="entry name" value="MerR"/>
    <property type="match status" value="1"/>
</dbReference>
<dbReference type="InterPro" id="IPR015358">
    <property type="entry name" value="Tscrpt_reg_MerR_DNA-bd"/>
</dbReference>
<dbReference type="Gene3D" id="1.10.1660.10">
    <property type="match status" value="1"/>
</dbReference>
<dbReference type="AlphaFoldDB" id="A0A7C2JZL3"/>
<reference evidence="5" key="1">
    <citation type="journal article" date="2020" name="mSystems">
        <title>Genome- and Community-Level Interaction Insights into Carbon Utilization and Element Cycling Functions of Hydrothermarchaeota in Hydrothermal Sediment.</title>
        <authorList>
            <person name="Zhou Z."/>
            <person name="Liu Y."/>
            <person name="Xu W."/>
            <person name="Pan J."/>
            <person name="Luo Z.H."/>
            <person name="Li M."/>
        </authorList>
    </citation>
    <scope>NUCLEOTIDE SEQUENCE [LARGE SCALE GENOMIC DNA]</scope>
    <source>
        <strain evidence="5">SpSt-339</strain>
    </source>
</reference>
<dbReference type="PANTHER" id="PTHR30204:SF94">
    <property type="entry name" value="HEAVY METAL-DEPENDENT TRANSCRIPTIONAL REGULATOR HI_0293-RELATED"/>
    <property type="match status" value="1"/>
</dbReference>